<reference evidence="7" key="1">
    <citation type="journal article" date="2015" name="Genome Announc.">
        <title>Genome sequence of the AIDS-associated pathogen Penicillium marneffei (ATCC18224) and its near taxonomic relative Talaromyces stipitatus (ATCC10500).</title>
        <authorList>
            <person name="Nierman W.C."/>
            <person name="Fedorova-Abrams N.D."/>
            <person name="Andrianopoulos A."/>
        </authorList>
    </citation>
    <scope>NUCLEOTIDE SEQUENCE [LARGE SCALE GENOMIC DNA]</scope>
    <source>
        <strain evidence="7">ATCC 10500 / CBS 375.48 / QM 6759 / NRRL 1006</strain>
    </source>
</reference>
<evidence type="ECO:0000256" key="2">
    <source>
        <dbReference type="ARBA" id="ARBA00022827"/>
    </source>
</evidence>
<gene>
    <name evidence="6" type="ORF">TSTA_000790</name>
</gene>
<dbReference type="PANTHER" id="PTHR43476:SF4">
    <property type="entry name" value="BLR0106 PROTEIN"/>
    <property type="match status" value="1"/>
</dbReference>
<dbReference type="OrthoDB" id="10016252at2759"/>
<dbReference type="SUPFAM" id="SSF51905">
    <property type="entry name" value="FAD/NAD(P)-binding domain"/>
    <property type="match status" value="1"/>
</dbReference>
<proteinExistence type="predicted"/>
<accession>B8MSH9</accession>
<dbReference type="GeneID" id="8108702"/>
<dbReference type="InParanoid" id="B8MSH9"/>
<sequence length="134" mass="14552">MTTRTNASVAGNLSKIIVVGAGPSGLLLSILLAKHGINVELLEATERLDEQPRAAHYASPAVYELRRAGVIDDVIESGFKPTSACWRKANGEIIAGMRFDVVPDDPERMVVLPLDRLGNGDVTQPVLRKVQERH</sequence>
<dbReference type="Gene3D" id="3.50.50.60">
    <property type="entry name" value="FAD/NAD(P)-binding domain"/>
    <property type="match status" value="1"/>
</dbReference>
<keyword evidence="1" id="KW-0285">Flavoprotein</keyword>
<dbReference type="HOGENOM" id="CLU_1897608_0_0_1"/>
<dbReference type="GO" id="GO:0071949">
    <property type="term" value="F:FAD binding"/>
    <property type="evidence" value="ECO:0007669"/>
    <property type="project" value="InterPro"/>
</dbReference>
<name>B8MSH9_TALSN</name>
<dbReference type="GO" id="GO:0016491">
    <property type="term" value="F:oxidoreductase activity"/>
    <property type="evidence" value="ECO:0007669"/>
    <property type="project" value="UniProtKB-KW"/>
</dbReference>
<dbReference type="EMBL" id="EQ962660">
    <property type="protein sequence ID" value="EED12007.1"/>
    <property type="molecule type" value="Genomic_DNA"/>
</dbReference>
<dbReference type="PhylomeDB" id="B8MSH9"/>
<dbReference type="eggNOG" id="ENOG502QQGF">
    <property type="taxonomic scope" value="Eukaryota"/>
</dbReference>
<dbReference type="AlphaFoldDB" id="B8MSH9"/>
<keyword evidence="4" id="KW-0520">NAD</keyword>
<evidence type="ECO:0000313" key="7">
    <source>
        <dbReference type="Proteomes" id="UP000001745"/>
    </source>
</evidence>
<protein>
    <recommendedName>
        <fullName evidence="5">FAD-binding domain-containing protein</fullName>
    </recommendedName>
</protein>
<keyword evidence="7" id="KW-1185">Reference proteome</keyword>
<dbReference type="PANTHER" id="PTHR43476">
    <property type="entry name" value="3-(3-HYDROXY-PHENYL)PROPIONATE/3-HYDROXYCINNAMIC ACID HYDROXYLASE"/>
    <property type="match status" value="1"/>
</dbReference>
<dbReference type="STRING" id="441959.B8MSH9"/>
<dbReference type="InterPro" id="IPR050631">
    <property type="entry name" value="PheA/TfdB_FAD_monoxygenase"/>
</dbReference>
<evidence type="ECO:0000313" key="6">
    <source>
        <dbReference type="EMBL" id="EED12007.1"/>
    </source>
</evidence>
<dbReference type="Pfam" id="PF01494">
    <property type="entry name" value="FAD_binding_3"/>
    <property type="match status" value="1"/>
</dbReference>
<dbReference type="VEuPathDB" id="FungiDB:TSTA_000790"/>
<evidence type="ECO:0000256" key="3">
    <source>
        <dbReference type="ARBA" id="ARBA00023002"/>
    </source>
</evidence>
<feature type="domain" description="FAD-binding" evidence="5">
    <location>
        <begin position="15"/>
        <end position="113"/>
    </location>
</feature>
<evidence type="ECO:0000256" key="1">
    <source>
        <dbReference type="ARBA" id="ARBA00022630"/>
    </source>
</evidence>
<organism evidence="6 7">
    <name type="scientific">Talaromyces stipitatus (strain ATCC 10500 / CBS 375.48 / QM 6759 / NRRL 1006)</name>
    <name type="common">Penicillium stipitatum</name>
    <dbReference type="NCBI Taxonomy" id="441959"/>
    <lineage>
        <taxon>Eukaryota</taxon>
        <taxon>Fungi</taxon>
        <taxon>Dikarya</taxon>
        <taxon>Ascomycota</taxon>
        <taxon>Pezizomycotina</taxon>
        <taxon>Eurotiomycetes</taxon>
        <taxon>Eurotiomycetidae</taxon>
        <taxon>Eurotiales</taxon>
        <taxon>Trichocomaceae</taxon>
        <taxon>Talaromyces</taxon>
        <taxon>Talaromyces sect. Talaromyces</taxon>
    </lineage>
</organism>
<keyword evidence="3" id="KW-0560">Oxidoreductase</keyword>
<keyword evidence="2" id="KW-0274">FAD</keyword>
<evidence type="ECO:0000256" key="4">
    <source>
        <dbReference type="ARBA" id="ARBA00023027"/>
    </source>
</evidence>
<dbReference type="InterPro" id="IPR036188">
    <property type="entry name" value="FAD/NAD-bd_sf"/>
</dbReference>
<dbReference type="Proteomes" id="UP000001745">
    <property type="component" value="Unassembled WGS sequence"/>
</dbReference>
<dbReference type="RefSeq" id="XP_002487661.1">
    <property type="nucleotide sequence ID" value="XM_002487616.1"/>
</dbReference>
<dbReference type="InterPro" id="IPR002938">
    <property type="entry name" value="FAD-bd"/>
</dbReference>
<evidence type="ECO:0000259" key="5">
    <source>
        <dbReference type="Pfam" id="PF01494"/>
    </source>
</evidence>